<name>A0A6A7A1D1_9PLEO</name>
<dbReference type="AlphaFoldDB" id="A0A6A7A1D1"/>
<evidence type="ECO:0000313" key="2">
    <source>
        <dbReference type="Proteomes" id="UP000799424"/>
    </source>
</evidence>
<keyword evidence="2" id="KW-1185">Reference proteome</keyword>
<sequence length="157" mass="17081">MPRTVHLIVYNSPLFPAHWGLWIPQEDGDQNIGKLIHATGDARTGFQVAFKRNYDLGTTSRSYQLLPLAQVADQHVVDVKGDGSKGTDTIAHDYLEQVALSIPAPGRSLRSATSQGSRQRVDIQNCQTWLRAVVAALVQNGVIAEGALQVVDNAPKN</sequence>
<dbReference type="InterPro" id="IPR046670">
    <property type="entry name" value="DUF6540"/>
</dbReference>
<organism evidence="1 2">
    <name type="scientific">Ophiobolus disseminans</name>
    <dbReference type="NCBI Taxonomy" id="1469910"/>
    <lineage>
        <taxon>Eukaryota</taxon>
        <taxon>Fungi</taxon>
        <taxon>Dikarya</taxon>
        <taxon>Ascomycota</taxon>
        <taxon>Pezizomycotina</taxon>
        <taxon>Dothideomycetes</taxon>
        <taxon>Pleosporomycetidae</taxon>
        <taxon>Pleosporales</taxon>
        <taxon>Pleosporineae</taxon>
        <taxon>Phaeosphaeriaceae</taxon>
        <taxon>Ophiobolus</taxon>
    </lineage>
</organism>
<evidence type="ECO:0000313" key="1">
    <source>
        <dbReference type="EMBL" id="KAF2827132.1"/>
    </source>
</evidence>
<dbReference type="Pfam" id="PF20174">
    <property type="entry name" value="DUF6540"/>
    <property type="match status" value="1"/>
</dbReference>
<gene>
    <name evidence="1" type="ORF">CC86DRAFT_466857</name>
</gene>
<reference evidence="1" key="1">
    <citation type="journal article" date="2020" name="Stud. Mycol.">
        <title>101 Dothideomycetes genomes: a test case for predicting lifestyles and emergence of pathogens.</title>
        <authorList>
            <person name="Haridas S."/>
            <person name="Albert R."/>
            <person name="Binder M."/>
            <person name="Bloem J."/>
            <person name="Labutti K."/>
            <person name="Salamov A."/>
            <person name="Andreopoulos B."/>
            <person name="Baker S."/>
            <person name="Barry K."/>
            <person name="Bills G."/>
            <person name="Bluhm B."/>
            <person name="Cannon C."/>
            <person name="Castanera R."/>
            <person name="Culley D."/>
            <person name="Daum C."/>
            <person name="Ezra D."/>
            <person name="Gonzalez J."/>
            <person name="Henrissat B."/>
            <person name="Kuo A."/>
            <person name="Liang C."/>
            <person name="Lipzen A."/>
            <person name="Lutzoni F."/>
            <person name="Magnuson J."/>
            <person name="Mondo S."/>
            <person name="Nolan M."/>
            <person name="Ohm R."/>
            <person name="Pangilinan J."/>
            <person name="Park H.-J."/>
            <person name="Ramirez L."/>
            <person name="Alfaro M."/>
            <person name="Sun H."/>
            <person name="Tritt A."/>
            <person name="Yoshinaga Y."/>
            <person name="Zwiers L.-H."/>
            <person name="Turgeon B."/>
            <person name="Goodwin S."/>
            <person name="Spatafora J."/>
            <person name="Crous P."/>
            <person name="Grigoriev I."/>
        </authorList>
    </citation>
    <scope>NUCLEOTIDE SEQUENCE</scope>
    <source>
        <strain evidence="1">CBS 113818</strain>
    </source>
</reference>
<dbReference type="OrthoDB" id="2999773at2759"/>
<accession>A0A6A7A1D1</accession>
<protein>
    <submittedName>
        <fullName evidence="1">Uncharacterized protein</fullName>
    </submittedName>
</protein>
<dbReference type="EMBL" id="MU006225">
    <property type="protein sequence ID" value="KAF2827132.1"/>
    <property type="molecule type" value="Genomic_DNA"/>
</dbReference>
<proteinExistence type="predicted"/>
<dbReference type="Proteomes" id="UP000799424">
    <property type="component" value="Unassembled WGS sequence"/>
</dbReference>